<dbReference type="PANTHER" id="PTHR40076">
    <property type="entry name" value="MEMBRANE PROTEIN-RELATED"/>
    <property type="match status" value="1"/>
</dbReference>
<evidence type="ECO:0008006" key="4">
    <source>
        <dbReference type="Google" id="ProtNLM"/>
    </source>
</evidence>
<comment type="caution">
    <text evidence="2">The sequence shown here is derived from an EMBL/GenBank/DDBJ whole genome shotgun (WGS) entry which is preliminary data.</text>
</comment>
<accession>A0A0G1FB75</accession>
<sequence>MKKENKLLMREAREALSGKWGLAVGVCLLYMVILIVVRAPHKVFGPILSLLISGPMTLGLATFSLTLSRRQTASVSQLFAGFNEFVRALVAYLLMVLFILLWFLLLIVPGIIAGLAYSQTFYILADDKSIKPREAIRKSKAMMYGHKKKLFYLGLRFLGWVLLCILSAGIGFLWLIPYIQITMAKFYDDISGKTVVPNPA</sequence>
<organism evidence="2 3">
    <name type="scientific">Candidatus Nomurabacteria bacterium GW2011_GWB1_43_7</name>
    <dbReference type="NCBI Taxonomy" id="1618747"/>
    <lineage>
        <taxon>Bacteria</taxon>
        <taxon>Candidatus Nomuraibacteriota</taxon>
    </lineage>
</organism>
<gene>
    <name evidence="2" type="ORF">UW02_C0007G0005</name>
</gene>
<proteinExistence type="predicted"/>
<evidence type="ECO:0000313" key="2">
    <source>
        <dbReference type="EMBL" id="KKT19596.1"/>
    </source>
</evidence>
<feature type="transmembrane region" description="Helical" evidence="1">
    <location>
        <begin position="157"/>
        <end position="176"/>
    </location>
</feature>
<keyword evidence="1" id="KW-0472">Membrane</keyword>
<dbReference type="EMBL" id="LCGS01000007">
    <property type="protein sequence ID" value="KKT19596.1"/>
    <property type="molecule type" value="Genomic_DNA"/>
</dbReference>
<feature type="transmembrane region" description="Helical" evidence="1">
    <location>
        <begin position="89"/>
        <end position="117"/>
    </location>
</feature>
<dbReference type="InterPro" id="IPR010380">
    <property type="entry name" value="DUF975"/>
</dbReference>
<dbReference type="STRING" id="1618747.UW02_C0007G0005"/>
<dbReference type="Proteomes" id="UP000034751">
    <property type="component" value="Unassembled WGS sequence"/>
</dbReference>
<name>A0A0G1FB75_9BACT</name>
<dbReference type="AlphaFoldDB" id="A0A0G1FB75"/>
<reference evidence="2 3" key="1">
    <citation type="journal article" date="2015" name="Nature">
        <title>rRNA introns, odd ribosomes, and small enigmatic genomes across a large radiation of phyla.</title>
        <authorList>
            <person name="Brown C.T."/>
            <person name="Hug L.A."/>
            <person name="Thomas B.C."/>
            <person name="Sharon I."/>
            <person name="Castelle C.J."/>
            <person name="Singh A."/>
            <person name="Wilkins M.J."/>
            <person name="Williams K.H."/>
            <person name="Banfield J.F."/>
        </authorList>
    </citation>
    <scope>NUCLEOTIDE SEQUENCE [LARGE SCALE GENOMIC DNA]</scope>
</reference>
<evidence type="ECO:0000256" key="1">
    <source>
        <dbReference type="SAM" id="Phobius"/>
    </source>
</evidence>
<keyword evidence="1" id="KW-1133">Transmembrane helix</keyword>
<keyword evidence="1" id="KW-0812">Transmembrane</keyword>
<dbReference type="Pfam" id="PF06161">
    <property type="entry name" value="DUF975"/>
    <property type="match status" value="1"/>
</dbReference>
<dbReference type="PATRIC" id="fig|1618747.3.peg.287"/>
<feature type="transmembrane region" description="Helical" evidence="1">
    <location>
        <begin position="43"/>
        <end position="68"/>
    </location>
</feature>
<protein>
    <recommendedName>
        <fullName evidence="4">Integral membrane protein</fullName>
    </recommendedName>
</protein>
<feature type="transmembrane region" description="Helical" evidence="1">
    <location>
        <begin position="20"/>
        <end position="37"/>
    </location>
</feature>
<dbReference type="PANTHER" id="PTHR40076:SF1">
    <property type="entry name" value="MEMBRANE PROTEIN"/>
    <property type="match status" value="1"/>
</dbReference>
<evidence type="ECO:0000313" key="3">
    <source>
        <dbReference type="Proteomes" id="UP000034751"/>
    </source>
</evidence>